<keyword evidence="5 6" id="KW-0449">Lipoprotein</keyword>
<comment type="subcellular location">
    <subcellularLocation>
        <location evidence="1">Membrane</location>
        <topology evidence="1">Lipid-anchor</topology>
    </subcellularLocation>
</comment>
<dbReference type="PANTHER" id="PTHR30429">
    <property type="entry name" value="D-METHIONINE-BINDING LIPOPROTEIN METQ"/>
    <property type="match status" value="1"/>
</dbReference>
<dbReference type="CDD" id="cd13597">
    <property type="entry name" value="PBP2_lipoprotein_Tp32"/>
    <property type="match status" value="1"/>
</dbReference>
<evidence type="ECO:0000256" key="1">
    <source>
        <dbReference type="ARBA" id="ARBA00004635"/>
    </source>
</evidence>
<comment type="caution">
    <text evidence="8">The sequence shown here is derived from an EMBL/GenBank/DDBJ whole genome shotgun (WGS) entry which is preliminary data.</text>
</comment>
<evidence type="ECO:0000256" key="6">
    <source>
        <dbReference type="PIRNR" id="PIRNR002854"/>
    </source>
</evidence>
<evidence type="ECO:0000256" key="4">
    <source>
        <dbReference type="ARBA" id="ARBA00023139"/>
    </source>
</evidence>
<dbReference type="OrthoDB" id="9812878at2"/>
<dbReference type="InterPro" id="IPR004872">
    <property type="entry name" value="Lipoprotein_NlpA"/>
</dbReference>
<reference evidence="8 9" key="1">
    <citation type="journal article" date="2015" name="Genome Announc.">
        <title>Expanding the biotechnology potential of lactobacilli through comparative genomics of 213 strains and associated genera.</title>
        <authorList>
            <person name="Sun Z."/>
            <person name="Harris H.M."/>
            <person name="McCann A."/>
            <person name="Guo C."/>
            <person name="Argimon S."/>
            <person name="Zhang W."/>
            <person name="Yang X."/>
            <person name="Jeffery I.B."/>
            <person name="Cooney J.C."/>
            <person name="Kagawa T.F."/>
            <person name="Liu W."/>
            <person name="Song Y."/>
            <person name="Salvetti E."/>
            <person name="Wrobel A."/>
            <person name="Rasinkangas P."/>
            <person name="Parkhill J."/>
            <person name="Rea M.C."/>
            <person name="O'Sullivan O."/>
            <person name="Ritari J."/>
            <person name="Douillard F.P."/>
            <person name="Paul Ross R."/>
            <person name="Yang R."/>
            <person name="Briner A.E."/>
            <person name="Felis G.E."/>
            <person name="de Vos W.M."/>
            <person name="Barrangou R."/>
            <person name="Klaenhammer T.R."/>
            <person name="Caufield P.W."/>
            <person name="Cui Y."/>
            <person name="Zhang H."/>
            <person name="O'Toole P.W."/>
        </authorList>
    </citation>
    <scope>NUCLEOTIDE SEQUENCE [LARGE SCALE GENOMIC DNA]</scope>
    <source>
        <strain evidence="8 9">DSM 13145</strain>
    </source>
</reference>
<dbReference type="PATRIC" id="fig|1423746.3.peg.1656"/>
<comment type="similarity">
    <text evidence="6">Belongs to the nlpA lipoprotein family.</text>
</comment>
<dbReference type="SUPFAM" id="SSF53850">
    <property type="entry name" value="Periplasmic binding protein-like II"/>
    <property type="match status" value="1"/>
</dbReference>
<evidence type="ECO:0000256" key="2">
    <source>
        <dbReference type="ARBA" id="ARBA00022729"/>
    </source>
</evidence>
<dbReference type="EMBL" id="AZER01000004">
    <property type="protein sequence ID" value="KRL28628.1"/>
    <property type="molecule type" value="Genomic_DNA"/>
</dbReference>
<evidence type="ECO:0000256" key="7">
    <source>
        <dbReference type="PIRSR" id="PIRSR002854-1"/>
    </source>
</evidence>
<dbReference type="STRING" id="1423746.FD27_GL001626"/>
<name>A0A0R1PDF4_9LACO</name>
<dbReference type="PIRSF" id="PIRSF002854">
    <property type="entry name" value="MetQ"/>
    <property type="match status" value="1"/>
</dbReference>
<dbReference type="Gene3D" id="3.40.190.10">
    <property type="entry name" value="Periplasmic binding protein-like II"/>
    <property type="match status" value="2"/>
</dbReference>
<dbReference type="Proteomes" id="UP000051445">
    <property type="component" value="Unassembled WGS sequence"/>
</dbReference>
<proteinExistence type="inferred from homology"/>
<keyword evidence="4" id="KW-0564">Palmitate</keyword>
<evidence type="ECO:0000256" key="3">
    <source>
        <dbReference type="ARBA" id="ARBA00023136"/>
    </source>
</evidence>
<gene>
    <name evidence="8" type="ORF">FD27_GL001626</name>
</gene>
<dbReference type="AlphaFoldDB" id="A0A0R1PDF4"/>
<dbReference type="GO" id="GO:0016020">
    <property type="term" value="C:membrane"/>
    <property type="evidence" value="ECO:0007669"/>
    <property type="project" value="UniProtKB-SubCell"/>
</dbReference>
<accession>A0A0R1PDF4</accession>
<evidence type="ECO:0000313" key="9">
    <source>
        <dbReference type="Proteomes" id="UP000051445"/>
    </source>
</evidence>
<keyword evidence="3" id="KW-0472">Membrane</keyword>
<evidence type="ECO:0000256" key="5">
    <source>
        <dbReference type="ARBA" id="ARBA00023288"/>
    </source>
</evidence>
<evidence type="ECO:0000313" key="8">
    <source>
        <dbReference type="EMBL" id="KRL28628.1"/>
    </source>
</evidence>
<dbReference type="PROSITE" id="PS51257">
    <property type="entry name" value="PROKAR_LIPOPROTEIN"/>
    <property type="match status" value="1"/>
</dbReference>
<keyword evidence="2" id="KW-0732">Signal</keyword>
<dbReference type="PANTHER" id="PTHR30429:SF0">
    <property type="entry name" value="METHIONINE-BINDING LIPOPROTEIN METQ"/>
    <property type="match status" value="1"/>
</dbReference>
<dbReference type="Pfam" id="PF03180">
    <property type="entry name" value="Lipoprotein_9"/>
    <property type="match status" value="1"/>
</dbReference>
<organism evidence="8 9">
    <name type="scientific">Limosilactobacillus frumenti DSM 13145</name>
    <dbReference type="NCBI Taxonomy" id="1423746"/>
    <lineage>
        <taxon>Bacteria</taxon>
        <taxon>Bacillati</taxon>
        <taxon>Bacillota</taxon>
        <taxon>Bacilli</taxon>
        <taxon>Lactobacillales</taxon>
        <taxon>Lactobacillaceae</taxon>
        <taxon>Limosilactobacillus</taxon>
    </lineage>
</organism>
<dbReference type="RefSeq" id="WP_057748063.1">
    <property type="nucleotide sequence ID" value="NZ_AZER01000004.1"/>
</dbReference>
<protein>
    <recommendedName>
        <fullName evidence="6">Lipoprotein</fullName>
    </recommendedName>
</protein>
<keyword evidence="9" id="KW-1185">Reference proteome</keyword>
<sequence length="273" mass="30123">MKKKWLAGLATIAAGVLLLTGCGQKKETTLTVGASATPHAEILRHVQPQLKKEGVNLQVKTFQDYVLPNKELASGDLDANYFQHKPFLDNWNKKNHGTLVSAGNVHLEPIGFYSKKYKSLKDLPDGATILVSNNVADYGRVLKILQDEGLITLKPGTKLESATFDDIQTNKKNLKFKHDLEPKLMTQFYKRGEGDAVVINANYAVQAGLNPQKDAIALEKNTSPYANLIAVKKGDQNKPAVKKLMKALQSKSTQQWINKHYKGGVEAVYPNGK</sequence>
<feature type="lipid moiety-binding region" description="S-diacylglycerol cysteine" evidence="7">
    <location>
        <position position="22"/>
    </location>
</feature>